<dbReference type="InterPro" id="IPR001647">
    <property type="entry name" value="HTH_TetR"/>
</dbReference>
<keyword evidence="2 4" id="KW-0238">DNA-binding</keyword>
<dbReference type="InterPro" id="IPR009057">
    <property type="entry name" value="Homeodomain-like_sf"/>
</dbReference>
<dbReference type="AlphaFoldDB" id="A0A7Y3S1A4"/>
<protein>
    <submittedName>
        <fullName evidence="6">TetR/AcrR family transcriptional regulator</fullName>
    </submittedName>
</protein>
<evidence type="ECO:0000313" key="6">
    <source>
        <dbReference type="EMBL" id="NNU35167.1"/>
    </source>
</evidence>
<keyword evidence="7" id="KW-1185">Reference proteome</keyword>
<dbReference type="Pfam" id="PF00440">
    <property type="entry name" value="TetR_N"/>
    <property type="match status" value="1"/>
</dbReference>
<dbReference type="Proteomes" id="UP000519972">
    <property type="component" value="Unassembled WGS sequence"/>
</dbReference>
<proteinExistence type="predicted"/>
<feature type="domain" description="HTH tetR-type" evidence="5">
    <location>
        <begin position="6"/>
        <end position="66"/>
    </location>
</feature>
<evidence type="ECO:0000256" key="1">
    <source>
        <dbReference type="ARBA" id="ARBA00023015"/>
    </source>
</evidence>
<feature type="DNA-binding region" description="H-T-H motif" evidence="4">
    <location>
        <begin position="29"/>
        <end position="48"/>
    </location>
</feature>
<keyword evidence="1" id="KW-0805">Transcription regulation</keyword>
<evidence type="ECO:0000256" key="2">
    <source>
        <dbReference type="ARBA" id="ARBA00023125"/>
    </source>
</evidence>
<sequence length="118" mass="12850">MARPKVFDPDAALDEAIAIFSQHGYEGTSAAALTAEMCIGRQSLYDTFGDKWQLYLSALRRYVDRSVATQILALRAAPRALDGIAAHFSVLIDDACASSRPAYHQGFRAAECIELPSI</sequence>
<evidence type="ECO:0000259" key="5">
    <source>
        <dbReference type="PROSITE" id="PS50977"/>
    </source>
</evidence>
<dbReference type="Gene3D" id="1.10.10.60">
    <property type="entry name" value="Homeodomain-like"/>
    <property type="match status" value="1"/>
</dbReference>
<evidence type="ECO:0000256" key="3">
    <source>
        <dbReference type="ARBA" id="ARBA00023163"/>
    </source>
</evidence>
<name>A0A7Y3S1A4_9HYPH</name>
<dbReference type="SUPFAM" id="SSF46689">
    <property type="entry name" value="Homeodomain-like"/>
    <property type="match status" value="1"/>
</dbReference>
<dbReference type="GO" id="GO:0003677">
    <property type="term" value="F:DNA binding"/>
    <property type="evidence" value="ECO:0007669"/>
    <property type="project" value="UniProtKB-UniRule"/>
</dbReference>
<dbReference type="EMBL" id="JABFCN010000002">
    <property type="protein sequence ID" value="NNU35167.1"/>
    <property type="molecule type" value="Genomic_DNA"/>
</dbReference>
<evidence type="ECO:0000256" key="4">
    <source>
        <dbReference type="PROSITE-ProRule" id="PRU00335"/>
    </source>
</evidence>
<dbReference type="PANTHER" id="PTHR47506:SF1">
    <property type="entry name" value="HTH-TYPE TRANSCRIPTIONAL REGULATOR YJDC"/>
    <property type="match status" value="1"/>
</dbReference>
<dbReference type="PROSITE" id="PS50977">
    <property type="entry name" value="HTH_TETR_2"/>
    <property type="match status" value="1"/>
</dbReference>
<organism evidence="6 7">
    <name type="scientific">Rhizobium sophorae</name>
    <dbReference type="NCBI Taxonomy" id="1535242"/>
    <lineage>
        <taxon>Bacteria</taxon>
        <taxon>Pseudomonadati</taxon>
        <taxon>Pseudomonadota</taxon>
        <taxon>Alphaproteobacteria</taxon>
        <taxon>Hyphomicrobiales</taxon>
        <taxon>Rhizobiaceae</taxon>
        <taxon>Rhizobium/Agrobacterium group</taxon>
        <taxon>Rhizobium</taxon>
    </lineage>
</organism>
<keyword evidence="3" id="KW-0804">Transcription</keyword>
<gene>
    <name evidence="6" type="ORF">G9X64_01315</name>
</gene>
<dbReference type="PANTHER" id="PTHR47506">
    <property type="entry name" value="TRANSCRIPTIONAL REGULATORY PROTEIN"/>
    <property type="match status" value="1"/>
</dbReference>
<evidence type="ECO:0000313" key="7">
    <source>
        <dbReference type="Proteomes" id="UP000519972"/>
    </source>
</evidence>
<accession>A0A7Y3S1A4</accession>
<comment type="caution">
    <text evidence="6">The sequence shown here is derived from an EMBL/GenBank/DDBJ whole genome shotgun (WGS) entry which is preliminary data.</text>
</comment>
<reference evidence="6 7" key="1">
    <citation type="submission" date="2020-02" db="EMBL/GenBank/DDBJ databases">
        <authorList>
            <person name="Sun Q."/>
        </authorList>
    </citation>
    <scope>NUCLEOTIDE SEQUENCE [LARGE SCALE GENOMIC DNA]</scope>
    <source>
        <strain evidence="6 7">CCBAU 03386</strain>
    </source>
</reference>